<dbReference type="Gene3D" id="1.10.287.110">
    <property type="entry name" value="DnaJ domain"/>
    <property type="match status" value="1"/>
</dbReference>
<feature type="domain" description="J" evidence="2">
    <location>
        <begin position="174"/>
        <end position="236"/>
    </location>
</feature>
<keyword evidence="1" id="KW-0812">Transmembrane</keyword>
<dbReference type="PANTHER" id="PTHR24074">
    <property type="entry name" value="CO-CHAPERONE PROTEIN DJLA"/>
    <property type="match status" value="1"/>
</dbReference>
<dbReference type="EMBL" id="BAZW01000005">
    <property type="protein sequence ID" value="GAO28967.1"/>
    <property type="molecule type" value="Genomic_DNA"/>
</dbReference>
<dbReference type="InterPro" id="IPR036869">
    <property type="entry name" value="J_dom_sf"/>
</dbReference>
<dbReference type="OrthoDB" id="9779622at2"/>
<keyword evidence="4" id="KW-1185">Reference proteome</keyword>
<dbReference type="Pfam" id="PF00226">
    <property type="entry name" value="DnaJ"/>
    <property type="match status" value="1"/>
</dbReference>
<evidence type="ECO:0000313" key="4">
    <source>
        <dbReference type="Proteomes" id="UP000032900"/>
    </source>
</evidence>
<dbReference type="SUPFAM" id="SSF158682">
    <property type="entry name" value="TerB-like"/>
    <property type="match status" value="1"/>
</dbReference>
<dbReference type="InterPro" id="IPR007791">
    <property type="entry name" value="DjlA_N"/>
</dbReference>
<comment type="caution">
    <text evidence="3">The sequence shown here is derived from an EMBL/GenBank/DDBJ whole genome shotgun (WGS) entry which is preliminary data.</text>
</comment>
<keyword evidence="1" id="KW-0472">Membrane</keyword>
<dbReference type="SUPFAM" id="SSF46565">
    <property type="entry name" value="Chaperone J-domain"/>
    <property type="match status" value="1"/>
</dbReference>
<feature type="transmembrane region" description="Helical" evidence="1">
    <location>
        <begin position="12"/>
        <end position="32"/>
    </location>
</feature>
<dbReference type="InterPro" id="IPR029024">
    <property type="entry name" value="TerB-like"/>
</dbReference>
<dbReference type="SMART" id="SM00271">
    <property type="entry name" value="DnaJ"/>
    <property type="match status" value="1"/>
</dbReference>
<dbReference type="AlphaFoldDB" id="A0A0E9LTS2"/>
<evidence type="ECO:0000259" key="2">
    <source>
        <dbReference type="PROSITE" id="PS50076"/>
    </source>
</evidence>
<dbReference type="RefSeq" id="WP_062122724.1">
    <property type="nucleotide sequence ID" value="NZ_BAZW01000005.1"/>
</dbReference>
<dbReference type="PROSITE" id="PS50076">
    <property type="entry name" value="DNAJ_2"/>
    <property type="match status" value="1"/>
</dbReference>
<organism evidence="3 4">
    <name type="scientific">Geofilum rubicundum JCM 15548</name>
    <dbReference type="NCBI Taxonomy" id="1236989"/>
    <lineage>
        <taxon>Bacteria</taxon>
        <taxon>Pseudomonadati</taxon>
        <taxon>Bacteroidota</taxon>
        <taxon>Bacteroidia</taxon>
        <taxon>Marinilabiliales</taxon>
        <taxon>Marinilabiliaceae</taxon>
        <taxon>Geofilum</taxon>
    </lineage>
</organism>
<gene>
    <name evidence="3" type="ORF">JCM15548_11114</name>
</gene>
<protein>
    <submittedName>
        <fullName evidence="3">DnaJ-like protein DjlA</fullName>
    </submittedName>
</protein>
<dbReference type="InterPro" id="IPR050817">
    <property type="entry name" value="DjlA_DnaK_co-chaperone"/>
</dbReference>
<dbReference type="CDD" id="cd06257">
    <property type="entry name" value="DnaJ"/>
    <property type="match status" value="1"/>
</dbReference>
<dbReference type="InterPro" id="IPR001623">
    <property type="entry name" value="DnaJ_domain"/>
</dbReference>
<dbReference type="Pfam" id="PF05099">
    <property type="entry name" value="TerB"/>
    <property type="match status" value="1"/>
</dbReference>
<evidence type="ECO:0000256" key="1">
    <source>
        <dbReference type="SAM" id="Phobius"/>
    </source>
</evidence>
<dbReference type="Gene3D" id="1.10.3680.10">
    <property type="entry name" value="TerB-like"/>
    <property type="match status" value="1"/>
</dbReference>
<proteinExistence type="predicted"/>
<reference evidence="3 4" key="1">
    <citation type="journal article" date="2015" name="Microbes Environ.">
        <title>Distribution and evolution of nitrogen fixation genes in the phylum bacteroidetes.</title>
        <authorList>
            <person name="Inoue J."/>
            <person name="Oshima K."/>
            <person name="Suda W."/>
            <person name="Sakamoto M."/>
            <person name="Iino T."/>
            <person name="Noda S."/>
            <person name="Hongoh Y."/>
            <person name="Hattori M."/>
            <person name="Ohkuma M."/>
        </authorList>
    </citation>
    <scope>NUCLEOTIDE SEQUENCE [LARGE SCALE GENOMIC DNA]</scope>
    <source>
        <strain evidence="3">JCM 15548</strain>
    </source>
</reference>
<dbReference type="STRING" id="1236989.JCM15548_11114"/>
<evidence type="ECO:0000313" key="3">
    <source>
        <dbReference type="EMBL" id="GAO28967.1"/>
    </source>
</evidence>
<dbReference type="Proteomes" id="UP000032900">
    <property type="component" value="Unassembled WGS sequence"/>
</dbReference>
<keyword evidence="1" id="KW-1133">Transmembrane helix</keyword>
<accession>A0A0E9LTS2</accession>
<dbReference type="PRINTS" id="PR00625">
    <property type="entry name" value="JDOMAIN"/>
</dbReference>
<sequence>MKYLKVLFTAGIGWWMAGPIGGIIGMIIGHLIENSSLQQTVPFASQRNGFVASLLVLMAAVMKADGKVLKSELDFVKMHLRSILGEEQSLQALMVLKEVLKKDIPLAEVCHQIRVNLDYNAKIQLLHLLYGLAKADGSLVAGEVKVIYNISRMLGISEADYQSVLNMFYQSPESAYKILEVDASVSNEELKKAYRKMAIRFHPDKVSHLGEEFQASAKEKFQKVNEAYEQLKKERGMN</sequence>
<name>A0A0E9LTS2_9BACT</name>